<feature type="domain" description="Alpha/beta-hydrolase N-terminal" evidence="3">
    <location>
        <begin position="6"/>
        <end position="213"/>
    </location>
</feature>
<accession>A0A4V6N9W1</accession>
<evidence type="ECO:0000259" key="3">
    <source>
        <dbReference type="Pfam" id="PF15420"/>
    </source>
</evidence>
<dbReference type="Pfam" id="PF15420">
    <property type="entry name" value="Abhydrolase_9_N"/>
    <property type="match status" value="1"/>
</dbReference>
<feature type="domain" description="Alpha/beta-hydrolase catalytic" evidence="2">
    <location>
        <begin position="230"/>
        <end position="516"/>
    </location>
</feature>
<dbReference type="Pfam" id="PF10081">
    <property type="entry name" value="Abhydrolase_9"/>
    <property type="match status" value="1"/>
</dbReference>
<name>A0A4V6N9W1_9GAMM</name>
<feature type="transmembrane region" description="Helical" evidence="1">
    <location>
        <begin position="136"/>
        <end position="162"/>
    </location>
</feature>
<feature type="transmembrane region" description="Helical" evidence="1">
    <location>
        <begin position="94"/>
        <end position="124"/>
    </location>
</feature>
<gene>
    <name evidence="4" type="ORF">EZM97_35180</name>
</gene>
<keyword evidence="1" id="KW-0812">Transmembrane</keyword>
<proteinExistence type="predicted"/>
<feature type="transmembrane region" description="Helical" evidence="1">
    <location>
        <begin position="15"/>
        <end position="40"/>
    </location>
</feature>
<dbReference type="InterPro" id="IPR012037">
    <property type="entry name" value="Alpha/beta-hydrolase_fam"/>
</dbReference>
<sequence length="529" mass="59393">MFAASFTPSLVPRAWWAQGLVSASCAIAGYLLGNLVRWIWNFLELPWWRGHLARALWLVGTVVCIALVMLALWQAAAWQDSIRLRMGMESESRFFAPMACLLAVVLFVILLMLGRLFAFVLRWVDLRTRRFLPRRVALLLSIALTLALFWSIGNGVFFRLWLKAADSSYRQYDELVDEHTLLAALPERTRGYLTATQWKDIGRRGRDFLATGPTAAQIADFYGADAKAPIRVYVGLRSAETARARAALALDQLKQAHAFNRAALIVMTPTGSGWIDPGAVDSVEYLMRGDVASVTVQYSYLSSPLSLLTEPEYGAETSRELFRAIYGYWHELPHDRRPRLYLHGLSLGAMNSERSTEWLTLLGDPFDGAMWSGPPFPSELWQWFTAHRNPGSPAWLPTYGDGTLVRFVGQEPLRGESAAGHARIAYLQYATDAIAFYSHRYFLHRPDWLDAPRGPEVSPAMRWFPLVTGIQLVFDMPAAINSPEGHGHAYAPASYVDAWAVLLDRHDDSPETIARLKRRLTQAAGDHAL</sequence>
<keyword evidence="1" id="KW-0472">Membrane</keyword>
<dbReference type="AlphaFoldDB" id="A0A4V6N9W1"/>
<dbReference type="PIRSF" id="PIRSF007542">
    <property type="entry name" value="UCP007542"/>
    <property type="match status" value="1"/>
</dbReference>
<dbReference type="InterPro" id="IPR027787">
    <property type="entry name" value="Alpha/beta-hydrolase_catalytic"/>
</dbReference>
<evidence type="ECO:0008006" key="6">
    <source>
        <dbReference type="Google" id="ProtNLM"/>
    </source>
</evidence>
<protein>
    <recommendedName>
        <fullName evidence="6">Alpha/beta-hydrolase family protein</fullName>
    </recommendedName>
</protein>
<evidence type="ECO:0000259" key="2">
    <source>
        <dbReference type="Pfam" id="PF10081"/>
    </source>
</evidence>
<feature type="transmembrane region" description="Helical" evidence="1">
    <location>
        <begin position="52"/>
        <end position="74"/>
    </location>
</feature>
<dbReference type="Proteomes" id="UP000291822">
    <property type="component" value="Unassembled WGS sequence"/>
</dbReference>
<reference evidence="4 5" key="1">
    <citation type="submission" date="2019-02" db="EMBL/GenBank/DDBJ databases">
        <title>Dyella amyloliquefaciens sp. nov., isolated from forest soil.</title>
        <authorList>
            <person name="Gao Z.-H."/>
            <person name="Qiu L.-H."/>
        </authorList>
    </citation>
    <scope>NUCLEOTIDE SEQUENCE [LARGE SCALE GENOMIC DNA]</scope>
    <source>
        <strain evidence="4 5">KACC 12747</strain>
    </source>
</reference>
<evidence type="ECO:0000313" key="4">
    <source>
        <dbReference type="EMBL" id="TCI06268.1"/>
    </source>
</evidence>
<evidence type="ECO:0000256" key="1">
    <source>
        <dbReference type="SAM" id="Phobius"/>
    </source>
</evidence>
<keyword evidence="5" id="KW-1185">Reference proteome</keyword>
<dbReference type="EMBL" id="SJTG01000007">
    <property type="protein sequence ID" value="TCI06268.1"/>
    <property type="molecule type" value="Genomic_DNA"/>
</dbReference>
<organism evidence="4 5">
    <name type="scientific">Dyella soli</name>
    <dbReference type="NCBI Taxonomy" id="522319"/>
    <lineage>
        <taxon>Bacteria</taxon>
        <taxon>Pseudomonadati</taxon>
        <taxon>Pseudomonadota</taxon>
        <taxon>Gammaproteobacteria</taxon>
        <taxon>Lysobacterales</taxon>
        <taxon>Rhodanobacteraceae</taxon>
        <taxon>Dyella</taxon>
    </lineage>
</organism>
<evidence type="ECO:0000313" key="5">
    <source>
        <dbReference type="Proteomes" id="UP000291822"/>
    </source>
</evidence>
<comment type="caution">
    <text evidence="4">The sequence shown here is derived from an EMBL/GenBank/DDBJ whole genome shotgun (WGS) entry which is preliminary data.</text>
</comment>
<dbReference type="InterPro" id="IPR027788">
    <property type="entry name" value="Alpha/beta-hydrolase_N_dom"/>
</dbReference>
<keyword evidence="1" id="KW-1133">Transmembrane helix</keyword>